<dbReference type="Gene3D" id="2.60.120.230">
    <property type="match status" value="1"/>
</dbReference>
<dbReference type="SUPFAM" id="SSF49742">
    <property type="entry name" value="PHM/PNGase F"/>
    <property type="match status" value="1"/>
</dbReference>
<dbReference type="InterPro" id="IPR014784">
    <property type="entry name" value="Cu2_ascorb_mOase-like_C"/>
</dbReference>
<dbReference type="AlphaFoldDB" id="A0A084SY69"/>
<gene>
    <name evidence="2" type="ORF">Q664_09475</name>
</gene>
<evidence type="ECO:0000256" key="1">
    <source>
        <dbReference type="ARBA" id="ARBA00023157"/>
    </source>
</evidence>
<protein>
    <recommendedName>
        <fullName evidence="4">Copper type II ascorbate-dependent monooxygenase C-terminal domain-containing protein</fullName>
    </recommendedName>
</protein>
<dbReference type="GO" id="GO:0016715">
    <property type="term" value="F:oxidoreductase activity, acting on paired donors, with incorporation or reduction of molecular oxygen, reduced ascorbate as one donor, and incorporation of one atom of oxygen"/>
    <property type="evidence" value="ECO:0007669"/>
    <property type="project" value="InterPro"/>
</dbReference>
<evidence type="ECO:0000313" key="2">
    <source>
        <dbReference type="EMBL" id="KFA93404.1"/>
    </source>
</evidence>
<reference evidence="2 3" key="1">
    <citation type="submission" date="2014-07" db="EMBL/GenBank/DDBJ databases">
        <title>Draft Genome Sequence of Gephyronic Acid Producer, Cystobacter violaceus Strain Cb vi76.</title>
        <authorList>
            <person name="Stevens D.C."/>
            <person name="Young J."/>
            <person name="Carmichael R."/>
            <person name="Tan J."/>
            <person name="Taylor R.E."/>
        </authorList>
    </citation>
    <scope>NUCLEOTIDE SEQUENCE [LARGE SCALE GENOMIC DNA]</scope>
    <source>
        <strain evidence="2 3">Cb vi76</strain>
    </source>
</reference>
<dbReference type="Proteomes" id="UP000028547">
    <property type="component" value="Unassembled WGS sequence"/>
</dbReference>
<keyword evidence="1" id="KW-1015">Disulfide bond</keyword>
<organism evidence="2 3">
    <name type="scientific">Archangium violaceum Cb vi76</name>
    <dbReference type="NCBI Taxonomy" id="1406225"/>
    <lineage>
        <taxon>Bacteria</taxon>
        <taxon>Pseudomonadati</taxon>
        <taxon>Myxococcota</taxon>
        <taxon>Myxococcia</taxon>
        <taxon>Myxococcales</taxon>
        <taxon>Cystobacterineae</taxon>
        <taxon>Archangiaceae</taxon>
        <taxon>Archangium</taxon>
    </lineage>
</organism>
<evidence type="ECO:0000313" key="3">
    <source>
        <dbReference type="Proteomes" id="UP000028547"/>
    </source>
</evidence>
<dbReference type="EMBL" id="JPMI01000055">
    <property type="protein sequence ID" value="KFA93404.1"/>
    <property type="molecule type" value="Genomic_DNA"/>
</dbReference>
<dbReference type="InterPro" id="IPR008977">
    <property type="entry name" value="PHM/PNGase_F_dom_sf"/>
</dbReference>
<comment type="caution">
    <text evidence="2">The sequence shown here is derived from an EMBL/GenBank/DDBJ whole genome shotgun (WGS) entry which is preliminary data.</text>
</comment>
<sequence length="328" mass="37187">MDPVPAGQGFQYVTRETEVPQGVEQQDCYFFKAGDIAAANGMPANEPINLHRIQISQRDGSHHMNIYRVRTIVGLDPANGEFQPASNGSGPCFNSANWADWPLLANTQQDGTIDWTYPEGVANVIQPDEWLMLQSHFVNASTQKTPQNYGRVWVNFWAIPKEQVKHELGTIFATKQSIRVCTKNPTPVFDGTCNLNNKNPVQIIGANGHFHSRGKQFRIYAWDGMSLERPPEDQRFYTSDVWDDPPMTRSPELDRTLPAGSGIWYTCNYEWTPPPIGCAALDAFDKEKYSTPDRLLDCCYTFGPQVDQNEHCNAFIYYYPKQDDVNCF</sequence>
<proteinExistence type="predicted"/>
<evidence type="ECO:0008006" key="4">
    <source>
        <dbReference type="Google" id="ProtNLM"/>
    </source>
</evidence>
<accession>A0A084SY69</accession>
<name>A0A084SY69_9BACT</name>